<dbReference type="PROSITE" id="PS50198">
    <property type="entry name" value="PPIC_PPIASE_2"/>
    <property type="match status" value="1"/>
</dbReference>
<proteinExistence type="inferred from homology"/>
<sequence length="285" mass="30880">MPITVNGVELCDAEVEQELPKHQDADNPLHQAVIARILRRVMLDEAARLGIDTADEEQAVSDLLEQQAPYPTPDDDACRRFYAANQARYVVGECIEADHILFQVTPGVNLQGLILQAEDVLARLQEQPERFAEFARHYSNCPSAALGGNLGQLSRGDTVPEFERVAFSIAAGTIHPKLVHSRHGLHIIRVNRRSEGKLRPYEDVASEIAQALGALGRDTAWRQYAKVLVSRADITGIDLGDDNADRLLLDPNEGKRASAPVQPLPEPAGSGCGSGGHVCTCAGGN</sequence>
<dbReference type="InterPro" id="IPR050245">
    <property type="entry name" value="PrsA_foldase"/>
</dbReference>
<dbReference type="RefSeq" id="WP_122253713.1">
    <property type="nucleotide sequence ID" value="NZ_RDQL01000005.1"/>
</dbReference>
<comment type="catalytic activity">
    <reaction evidence="1">
        <text>[protein]-peptidylproline (omega=180) = [protein]-peptidylproline (omega=0)</text>
        <dbReference type="Rhea" id="RHEA:16237"/>
        <dbReference type="Rhea" id="RHEA-COMP:10747"/>
        <dbReference type="Rhea" id="RHEA-COMP:10748"/>
        <dbReference type="ChEBI" id="CHEBI:83833"/>
        <dbReference type="ChEBI" id="CHEBI:83834"/>
        <dbReference type="EC" id="5.2.1.8"/>
    </reaction>
</comment>
<keyword evidence="5 7" id="KW-0413">Isomerase</keyword>
<comment type="caution">
    <text evidence="7">The sequence shown here is derived from an EMBL/GenBank/DDBJ whole genome shotgun (WGS) entry which is preliminary data.</text>
</comment>
<evidence type="ECO:0000313" key="8">
    <source>
        <dbReference type="Proteomes" id="UP000267035"/>
    </source>
</evidence>
<keyword evidence="4 5" id="KW-0697">Rotamase</keyword>
<dbReference type="Pfam" id="PF00639">
    <property type="entry name" value="Rotamase"/>
    <property type="match status" value="1"/>
</dbReference>
<organism evidence="7 8">
    <name type="scientific">Allofranklinella schreckenbergeri</name>
    <dbReference type="NCBI Taxonomy" id="1076744"/>
    <lineage>
        <taxon>Bacteria</taxon>
        <taxon>Pseudomonadati</taxon>
        <taxon>Pseudomonadota</taxon>
        <taxon>Betaproteobacteria</taxon>
        <taxon>Burkholderiales</taxon>
        <taxon>Comamonadaceae</taxon>
        <taxon>Allofranklinella</taxon>
    </lineage>
</organism>
<evidence type="ECO:0000256" key="4">
    <source>
        <dbReference type="ARBA" id="ARBA00023110"/>
    </source>
</evidence>
<name>A0A3M6QBY5_9BURK</name>
<evidence type="ECO:0000259" key="6">
    <source>
        <dbReference type="PROSITE" id="PS50198"/>
    </source>
</evidence>
<gene>
    <name evidence="7" type="ORF">EBQ25_04745</name>
</gene>
<evidence type="ECO:0000256" key="3">
    <source>
        <dbReference type="ARBA" id="ARBA00013194"/>
    </source>
</evidence>
<dbReference type="SUPFAM" id="SSF109998">
    <property type="entry name" value="Triger factor/SurA peptide-binding domain-like"/>
    <property type="match status" value="1"/>
</dbReference>
<feature type="domain" description="PpiC" evidence="6">
    <location>
        <begin position="92"/>
        <end position="192"/>
    </location>
</feature>
<dbReference type="Proteomes" id="UP000267035">
    <property type="component" value="Unassembled WGS sequence"/>
</dbReference>
<dbReference type="AlphaFoldDB" id="A0A3M6QBY5"/>
<keyword evidence="8" id="KW-1185">Reference proteome</keyword>
<dbReference type="GO" id="GO:0003755">
    <property type="term" value="F:peptidyl-prolyl cis-trans isomerase activity"/>
    <property type="evidence" value="ECO:0007669"/>
    <property type="project" value="UniProtKB-KW"/>
</dbReference>
<dbReference type="EMBL" id="RDQL01000005">
    <property type="protein sequence ID" value="RMX00385.1"/>
    <property type="molecule type" value="Genomic_DNA"/>
</dbReference>
<dbReference type="Gene3D" id="3.10.50.40">
    <property type="match status" value="1"/>
</dbReference>
<evidence type="ECO:0000256" key="2">
    <source>
        <dbReference type="ARBA" id="ARBA00007656"/>
    </source>
</evidence>
<dbReference type="InterPro" id="IPR027304">
    <property type="entry name" value="Trigger_fact/SurA_dom_sf"/>
</dbReference>
<comment type="similarity">
    <text evidence="2">Belongs to the PpiC/parvulin rotamase family.</text>
</comment>
<accession>A0A3M6QBY5</accession>
<evidence type="ECO:0000256" key="5">
    <source>
        <dbReference type="PROSITE-ProRule" id="PRU00278"/>
    </source>
</evidence>
<dbReference type="InterPro" id="IPR046357">
    <property type="entry name" value="PPIase_dom_sf"/>
</dbReference>
<protein>
    <recommendedName>
        <fullName evidence="3">peptidylprolyl isomerase</fullName>
        <ecNumber evidence="3">5.2.1.8</ecNumber>
    </recommendedName>
</protein>
<dbReference type="SUPFAM" id="SSF54534">
    <property type="entry name" value="FKBP-like"/>
    <property type="match status" value="1"/>
</dbReference>
<evidence type="ECO:0000313" key="7">
    <source>
        <dbReference type="EMBL" id="RMX00385.1"/>
    </source>
</evidence>
<dbReference type="EC" id="5.2.1.8" evidence="3"/>
<evidence type="ECO:0000256" key="1">
    <source>
        <dbReference type="ARBA" id="ARBA00000971"/>
    </source>
</evidence>
<dbReference type="InterPro" id="IPR000297">
    <property type="entry name" value="PPIase_PpiC"/>
</dbReference>
<reference evidence="7 8" key="1">
    <citation type="submission" date="2018-10" db="EMBL/GenBank/DDBJ databases">
        <title>Comamonadaceae CDC group NO-1 genome sequencing and assembly.</title>
        <authorList>
            <person name="Bernier A.-M."/>
            <person name="Bernard K."/>
        </authorList>
    </citation>
    <scope>NUCLEOTIDE SEQUENCE [LARGE SCALE GENOMIC DNA]</scope>
    <source>
        <strain evidence="7 8">NML161473</strain>
    </source>
</reference>
<dbReference type="PANTHER" id="PTHR47245">
    <property type="entry name" value="PEPTIDYLPROLYL ISOMERASE"/>
    <property type="match status" value="1"/>
</dbReference>
<dbReference type="PANTHER" id="PTHR47245:SF2">
    <property type="entry name" value="PEPTIDYL-PROLYL CIS-TRANS ISOMERASE HP_0175-RELATED"/>
    <property type="match status" value="1"/>
</dbReference>